<dbReference type="SUPFAM" id="SSF53850">
    <property type="entry name" value="Periplasmic binding protein-like II"/>
    <property type="match status" value="1"/>
</dbReference>
<gene>
    <name evidence="6" type="ORF">SK571_14725</name>
</gene>
<keyword evidence="7" id="KW-1185">Reference proteome</keyword>
<dbReference type="Proteomes" id="UP001271792">
    <property type="component" value="Unassembled WGS sequence"/>
</dbReference>
<keyword evidence="3" id="KW-0238">DNA-binding</keyword>
<dbReference type="InterPro" id="IPR000847">
    <property type="entry name" value="LysR_HTH_N"/>
</dbReference>
<dbReference type="CDD" id="cd08423">
    <property type="entry name" value="PBP2_LTTR_like_6"/>
    <property type="match status" value="1"/>
</dbReference>
<reference evidence="6 7" key="1">
    <citation type="submission" date="2023-11" db="EMBL/GenBank/DDBJ databases">
        <title>Lentzea sokolovensis, sp. nov., Lentzea kristufkii, sp. nov., and Lentzea miocenensis, sp. nov., rare actinobacteria from Sokolov Coal Basin, Miocene lacustrine sediment, Czech Republic.</title>
        <authorList>
            <person name="Lara A."/>
            <person name="Kotroba L."/>
            <person name="Nouioui I."/>
            <person name="Neumann-Schaal M."/>
            <person name="Mast Y."/>
            <person name="Chronakova A."/>
        </authorList>
    </citation>
    <scope>NUCLEOTIDE SEQUENCE [LARGE SCALE GENOMIC DNA]</scope>
    <source>
        <strain evidence="6 7">BCCO 10_0798</strain>
    </source>
</reference>
<proteinExistence type="inferred from homology"/>
<dbReference type="Pfam" id="PF00126">
    <property type="entry name" value="HTH_1"/>
    <property type="match status" value="1"/>
</dbReference>
<evidence type="ECO:0000313" key="7">
    <source>
        <dbReference type="Proteomes" id="UP001271792"/>
    </source>
</evidence>
<dbReference type="EMBL" id="JAXAVV010000006">
    <property type="protein sequence ID" value="MDX8050642.1"/>
    <property type="molecule type" value="Genomic_DNA"/>
</dbReference>
<evidence type="ECO:0000313" key="6">
    <source>
        <dbReference type="EMBL" id="MDX8050642.1"/>
    </source>
</evidence>
<sequence>MLNLERLRTLHAVSTTGSVRGAAEALHVTTSAVSQQLSRLEREVGQRLLEKQGRGIRLTDAGDLLAEHAGRLLQQVELVETDLAGHRGAVAGSLTVAAFATAARGLLPTVLHTLRQRHPNLSARLAELEPTESIAQLRHADIDIAVVQDWPEEPLAVPDGISCAPLLEDVLDVALPAHHPLADRATVTLDELHDEDWVGWPSDEICHGWLENTLRRNGIERRVRHTASEHSTQLAVVAAGLGAAIIPRLGRGPTPAGVRFVPLLPAPRRRVFALWRNGTTNRPACRAALRALQDAAQQCDINGVAERAQLRSR</sequence>
<dbReference type="InterPro" id="IPR036388">
    <property type="entry name" value="WH-like_DNA-bd_sf"/>
</dbReference>
<reference evidence="6 7" key="2">
    <citation type="submission" date="2023-11" db="EMBL/GenBank/DDBJ databases">
        <authorList>
            <person name="Lara A.C."/>
            <person name="Chronakova A."/>
        </authorList>
    </citation>
    <scope>NUCLEOTIDE SEQUENCE [LARGE SCALE GENOMIC DNA]</scope>
    <source>
        <strain evidence="6 7">BCCO 10_0798</strain>
    </source>
</reference>
<dbReference type="SUPFAM" id="SSF46785">
    <property type="entry name" value="Winged helix' DNA-binding domain"/>
    <property type="match status" value="1"/>
</dbReference>
<keyword evidence="4" id="KW-0804">Transcription</keyword>
<dbReference type="InterPro" id="IPR005119">
    <property type="entry name" value="LysR_subst-bd"/>
</dbReference>
<name>A0ABU4TR04_9PSEU</name>
<dbReference type="RefSeq" id="WP_319984615.1">
    <property type="nucleotide sequence ID" value="NZ_JAXAVV010000006.1"/>
</dbReference>
<dbReference type="PANTHER" id="PTHR30346:SF29">
    <property type="entry name" value="LYSR SUBSTRATE-BINDING"/>
    <property type="match status" value="1"/>
</dbReference>
<dbReference type="Gene3D" id="1.10.10.10">
    <property type="entry name" value="Winged helix-like DNA-binding domain superfamily/Winged helix DNA-binding domain"/>
    <property type="match status" value="1"/>
</dbReference>
<dbReference type="InterPro" id="IPR036390">
    <property type="entry name" value="WH_DNA-bd_sf"/>
</dbReference>
<accession>A0ABU4TR04</accession>
<evidence type="ECO:0000256" key="1">
    <source>
        <dbReference type="ARBA" id="ARBA00009437"/>
    </source>
</evidence>
<comment type="similarity">
    <text evidence="1">Belongs to the LysR transcriptional regulatory family.</text>
</comment>
<dbReference type="PANTHER" id="PTHR30346">
    <property type="entry name" value="TRANSCRIPTIONAL DUAL REGULATOR HCAR-RELATED"/>
    <property type="match status" value="1"/>
</dbReference>
<evidence type="ECO:0000259" key="5">
    <source>
        <dbReference type="PROSITE" id="PS50931"/>
    </source>
</evidence>
<organism evidence="6 7">
    <name type="scientific">Lentzea kristufekii</name>
    <dbReference type="NCBI Taxonomy" id="3095430"/>
    <lineage>
        <taxon>Bacteria</taxon>
        <taxon>Bacillati</taxon>
        <taxon>Actinomycetota</taxon>
        <taxon>Actinomycetes</taxon>
        <taxon>Pseudonocardiales</taxon>
        <taxon>Pseudonocardiaceae</taxon>
        <taxon>Lentzea</taxon>
    </lineage>
</organism>
<keyword evidence="2" id="KW-0805">Transcription regulation</keyword>
<evidence type="ECO:0000256" key="2">
    <source>
        <dbReference type="ARBA" id="ARBA00023015"/>
    </source>
</evidence>
<feature type="domain" description="HTH lysR-type" evidence="5">
    <location>
        <begin position="2"/>
        <end position="59"/>
    </location>
</feature>
<dbReference type="Gene3D" id="3.40.190.10">
    <property type="entry name" value="Periplasmic binding protein-like II"/>
    <property type="match status" value="2"/>
</dbReference>
<comment type="caution">
    <text evidence="6">The sequence shown here is derived from an EMBL/GenBank/DDBJ whole genome shotgun (WGS) entry which is preliminary data.</text>
</comment>
<dbReference type="Pfam" id="PF03466">
    <property type="entry name" value="LysR_substrate"/>
    <property type="match status" value="1"/>
</dbReference>
<evidence type="ECO:0000256" key="4">
    <source>
        <dbReference type="ARBA" id="ARBA00023163"/>
    </source>
</evidence>
<protein>
    <submittedName>
        <fullName evidence="6">LysR family transcriptional regulator</fullName>
    </submittedName>
</protein>
<dbReference type="PROSITE" id="PS50931">
    <property type="entry name" value="HTH_LYSR"/>
    <property type="match status" value="1"/>
</dbReference>
<evidence type="ECO:0000256" key="3">
    <source>
        <dbReference type="ARBA" id="ARBA00023125"/>
    </source>
</evidence>